<dbReference type="Gene3D" id="1.20.120.450">
    <property type="entry name" value="dinb family like domain"/>
    <property type="match status" value="1"/>
</dbReference>
<dbReference type="NCBIfam" id="TIGR03086">
    <property type="entry name" value="TIGR03086 family metal-binding protein"/>
    <property type="match status" value="1"/>
</dbReference>
<gene>
    <name evidence="2" type="ORF">GCM10011583_15910</name>
</gene>
<dbReference type="Proteomes" id="UP000660265">
    <property type="component" value="Unassembled WGS sequence"/>
</dbReference>
<comment type="caution">
    <text evidence="2">The sequence shown here is derived from an EMBL/GenBank/DDBJ whole genome shotgun (WGS) entry which is preliminary data.</text>
</comment>
<dbReference type="SUPFAM" id="SSF109854">
    <property type="entry name" value="DinB/YfiT-like putative metalloenzymes"/>
    <property type="match status" value="1"/>
</dbReference>
<dbReference type="InterPro" id="IPR034660">
    <property type="entry name" value="DinB/YfiT-like"/>
</dbReference>
<dbReference type="InterPro" id="IPR017520">
    <property type="entry name" value="CHP03086"/>
</dbReference>
<dbReference type="EMBL" id="BMMV01000004">
    <property type="protein sequence ID" value="GGJ85104.1"/>
    <property type="molecule type" value="Genomic_DNA"/>
</dbReference>
<evidence type="ECO:0000313" key="3">
    <source>
        <dbReference type="Proteomes" id="UP000660265"/>
    </source>
</evidence>
<dbReference type="RefSeq" id="WP_229700735.1">
    <property type="nucleotide sequence ID" value="NZ_BMMV01000004.1"/>
</dbReference>
<dbReference type="NCBIfam" id="TIGR03083">
    <property type="entry name" value="maleylpyruvate isomerase family mycothiol-dependent enzyme"/>
    <property type="match status" value="1"/>
</dbReference>
<accession>A0ABQ2E126</accession>
<keyword evidence="3" id="KW-1185">Reference proteome</keyword>
<dbReference type="InterPro" id="IPR017517">
    <property type="entry name" value="Maleyloyr_isom"/>
</dbReference>
<evidence type="ECO:0000259" key="1">
    <source>
        <dbReference type="Pfam" id="PF11716"/>
    </source>
</evidence>
<dbReference type="Pfam" id="PF11716">
    <property type="entry name" value="MDMPI_N"/>
    <property type="match status" value="1"/>
</dbReference>
<feature type="domain" description="Mycothiol-dependent maleylpyruvate isomerase metal-binding" evidence="1">
    <location>
        <begin position="17"/>
        <end position="138"/>
    </location>
</feature>
<name>A0ABQ2E126_9ACTN</name>
<dbReference type="InterPro" id="IPR024344">
    <property type="entry name" value="MDMPI_metal-binding"/>
</dbReference>
<evidence type="ECO:0000313" key="2">
    <source>
        <dbReference type="EMBL" id="GGJ85104.1"/>
    </source>
</evidence>
<reference evidence="3" key="1">
    <citation type="journal article" date="2019" name="Int. J. Syst. Evol. Microbiol.">
        <title>The Global Catalogue of Microorganisms (GCM) 10K type strain sequencing project: providing services to taxonomists for standard genome sequencing and annotation.</title>
        <authorList>
            <consortium name="The Broad Institute Genomics Platform"/>
            <consortium name="The Broad Institute Genome Sequencing Center for Infectious Disease"/>
            <person name="Wu L."/>
            <person name="Ma J."/>
        </authorList>
    </citation>
    <scope>NUCLEOTIDE SEQUENCE [LARGE SCALE GENOMIC DNA]</scope>
    <source>
        <strain evidence="3">CGMCC 4.7275</strain>
    </source>
</reference>
<proteinExistence type="predicted"/>
<organism evidence="2 3">
    <name type="scientific">Streptomyces camponoticapitis</name>
    <dbReference type="NCBI Taxonomy" id="1616125"/>
    <lineage>
        <taxon>Bacteria</taxon>
        <taxon>Bacillati</taxon>
        <taxon>Actinomycetota</taxon>
        <taxon>Actinomycetes</taxon>
        <taxon>Kitasatosporales</taxon>
        <taxon>Streptomycetaceae</taxon>
        <taxon>Streptomyces</taxon>
    </lineage>
</organism>
<sequence>MNSDTKTAISTVHPAMRECAAEAARIAGAVPADRLAAPTPSAEWDVRALVNHLVLYTSHGLEHRALRTEMPGTLTARDFTADADWPERYRAALDRAVEAWAPPAVWEGEIGEGPGASPAAAVATLMTLEMALHGWELARATGQEFRLSEKTAAFVLGVVEEYAEMYRQYDGFADPVPAPGTAGTFDRALAASGRDPLWTA</sequence>
<protein>
    <submittedName>
        <fullName evidence="2">TIGR03086 family protein</fullName>
    </submittedName>
</protein>